<dbReference type="InterPro" id="IPR058240">
    <property type="entry name" value="rSAM_sf"/>
</dbReference>
<dbReference type="EMBL" id="AKKV01000032">
    <property type="protein sequence ID" value="EIT84502.1"/>
    <property type="molecule type" value="Genomic_DNA"/>
</dbReference>
<keyword evidence="8 12" id="KW-0342">GTP-binding</keyword>
<dbReference type="STRING" id="1196324.A374_15292"/>
<feature type="binding site" evidence="12">
    <location>
        <position position="265"/>
    </location>
    <ligand>
        <name>[4Fe-4S] cluster</name>
        <dbReference type="ChEBI" id="CHEBI:49883"/>
        <label>2</label>
        <note>4Fe-4S-substrate</note>
    </ligand>
</feature>
<dbReference type="GO" id="GO:1904047">
    <property type="term" value="F:S-adenosyl-L-methionine binding"/>
    <property type="evidence" value="ECO:0007669"/>
    <property type="project" value="UniProtKB-UniRule"/>
</dbReference>
<feature type="binding site" evidence="12">
    <location>
        <position position="25"/>
    </location>
    <ligand>
        <name>[4Fe-4S] cluster</name>
        <dbReference type="ChEBI" id="CHEBI:49883"/>
        <label>1</label>
        <note>4Fe-4S-S-AdoMet</note>
    </ligand>
</feature>
<dbReference type="GO" id="GO:0006777">
    <property type="term" value="P:Mo-molybdopterin cofactor biosynthetic process"/>
    <property type="evidence" value="ECO:0007669"/>
    <property type="project" value="UniProtKB-UniRule"/>
</dbReference>
<evidence type="ECO:0000256" key="8">
    <source>
        <dbReference type="ARBA" id="ARBA00023134"/>
    </source>
</evidence>
<comment type="catalytic activity">
    <reaction evidence="11 12">
        <text>GTP + AH2 + S-adenosyl-L-methionine = (8S)-3',8-cyclo-7,8-dihydroguanosine 5'-triphosphate + 5'-deoxyadenosine + L-methionine + A + H(+)</text>
        <dbReference type="Rhea" id="RHEA:49576"/>
        <dbReference type="ChEBI" id="CHEBI:13193"/>
        <dbReference type="ChEBI" id="CHEBI:15378"/>
        <dbReference type="ChEBI" id="CHEBI:17319"/>
        <dbReference type="ChEBI" id="CHEBI:17499"/>
        <dbReference type="ChEBI" id="CHEBI:37565"/>
        <dbReference type="ChEBI" id="CHEBI:57844"/>
        <dbReference type="ChEBI" id="CHEBI:59789"/>
        <dbReference type="ChEBI" id="CHEBI:131766"/>
        <dbReference type="EC" id="4.1.99.22"/>
    </reaction>
</comment>
<feature type="binding site" evidence="12">
    <location>
        <begin position="267"/>
        <end position="269"/>
    </location>
    <ligand>
        <name>GTP</name>
        <dbReference type="ChEBI" id="CHEBI:37565"/>
    </ligand>
</feature>
<evidence type="ECO:0000256" key="3">
    <source>
        <dbReference type="ARBA" id="ARBA00022691"/>
    </source>
</evidence>
<evidence type="ECO:0000256" key="7">
    <source>
        <dbReference type="ARBA" id="ARBA00023014"/>
    </source>
</evidence>
<dbReference type="SMART" id="SM00729">
    <property type="entry name" value="Elp3"/>
    <property type="match status" value="1"/>
</dbReference>
<feature type="binding site" evidence="12">
    <location>
        <position position="72"/>
    </location>
    <ligand>
        <name>GTP</name>
        <dbReference type="ChEBI" id="CHEBI:37565"/>
    </ligand>
</feature>
<feature type="domain" description="Radical SAM core" evidence="13">
    <location>
        <begin position="9"/>
        <end position="231"/>
    </location>
</feature>
<keyword evidence="2 12" id="KW-0004">4Fe-4S</keyword>
<name>I8AFW2_9BACL</name>
<keyword evidence="6 12" id="KW-0408">Iron</keyword>
<proteinExistence type="inferred from homology"/>
<dbReference type="eggNOG" id="COG2896">
    <property type="taxonomic scope" value="Bacteria"/>
</dbReference>
<comment type="caution">
    <text evidence="14">The sequence shown here is derived from an EMBL/GenBank/DDBJ whole genome shotgun (WGS) entry which is preliminary data.</text>
</comment>
<dbReference type="Proteomes" id="UP000004080">
    <property type="component" value="Unassembled WGS sequence"/>
</dbReference>
<evidence type="ECO:0000256" key="6">
    <source>
        <dbReference type="ARBA" id="ARBA00023004"/>
    </source>
</evidence>
<dbReference type="AlphaFoldDB" id="I8AFW2"/>
<dbReference type="GO" id="GO:0051539">
    <property type="term" value="F:4 iron, 4 sulfur cluster binding"/>
    <property type="evidence" value="ECO:0007669"/>
    <property type="project" value="UniProtKB-UniRule"/>
</dbReference>
<evidence type="ECO:0000256" key="9">
    <source>
        <dbReference type="ARBA" id="ARBA00023150"/>
    </source>
</evidence>
<feature type="binding site" evidence="12">
    <location>
        <position position="262"/>
    </location>
    <ligand>
        <name>[4Fe-4S] cluster</name>
        <dbReference type="ChEBI" id="CHEBI:49883"/>
        <label>2</label>
        <note>4Fe-4S-substrate</note>
    </ligand>
</feature>
<feature type="binding site" evidence="12">
    <location>
        <position position="76"/>
    </location>
    <ligand>
        <name>S-adenosyl-L-methionine</name>
        <dbReference type="ChEBI" id="CHEBI:59789"/>
    </ligand>
</feature>
<feature type="binding site" evidence="12">
    <location>
        <position position="32"/>
    </location>
    <ligand>
        <name>[4Fe-4S] cluster</name>
        <dbReference type="ChEBI" id="CHEBI:49883"/>
        <label>1</label>
        <note>4Fe-4S-S-AdoMet</note>
    </ligand>
</feature>
<feature type="binding site" evidence="12">
    <location>
        <position position="29"/>
    </location>
    <ligand>
        <name>[4Fe-4S] cluster</name>
        <dbReference type="ChEBI" id="CHEBI:49883"/>
        <label>1</label>
        <note>4Fe-4S-S-AdoMet</note>
    </ligand>
</feature>
<keyword evidence="10 12" id="KW-0456">Lyase</keyword>
<dbReference type="SFLD" id="SFLDG01067">
    <property type="entry name" value="SPASM/twitch_domain_containing"/>
    <property type="match status" value="1"/>
</dbReference>
<dbReference type="InterPro" id="IPR000385">
    <property type="entry name" value="MoaA_NifB_PqqE_Fe-S-bd_CS"/>
</dbReference>
<dbReference type="Gene3D" id="3.20.20.70">
    <property type="entry name" value="Aldolase class I"/>
    <property type="match status" value="1"/>
</dbReference>
<evidence type="ECO:0000256" key="4">
    <source>
        <dbReference type="ARBA" id="ARBA00022723"/>
    </source>
</evidence>
<dbReference type="Pfam" id="PF04055">
    <property type="entry name" value="Radical_SAM"/>
    <property type="match status" value="1"/>
</dbReference>
<dbReference type="SFLD" id="SFLDG01383">
    <property type="entry name" value="cyclic_pyranopterin_phosphate"/>
    <property type="match status" value="1"/>
</dbReference>
<dbReference type="GO" id="GO:0046872">
    <property type="term" value="F:metal ion binding"/>
    <property type="evidence" value="ECO:0007669"/>
    <property type="project" value="UniProtKB-KW"/>
</dbReference>
<evidence type="ECO:0000256" key="12">
    <source>
        <dbReference type="HAMAP-Rule" id="MF_01225"/>
    </source>
</evidence>
<evidence type="ECO:0000259" key="13">
    <source>
        <dbReference type="PROSITE" id="PS51918"/>
    </source>
</evidence>
<dbReference type="SFLD" id="SFLDS00029">
    <property type="entry name" value="Radical_SAM"/>
    <property type="match status" value="1"/>
</dbReference>
<keyword evidence="15" id="KW-1185">Reference proteome</keyword>
<dbReference type="InterPro" id="IPR013785">
    <property type="entry name" value="Aldolase_TIM"/>
</dbReference>
<keyword evidence="4 12" id="KW-0479">Metal-binding</keyword>
<keyword evidence="9 12" id="KW-0501">Molybdenum cofactor biosynthesis</keyword>
<keyword evidence="7 12" id="KW-0411">Iron-sulfur</keyword>
<evidence type="ECO:0000256" key="1">
    <source>
        <dbReference type="ARBA" id="ARBA00012167"/>
    </source>
</evidence>
<dbReference type="InterPro" id="IPR010505">
    <property type="entry name" value="MoaA_twitch"/>
</dbReference>
<dbReference type="PANTHER" id="PTHR22960:SF0">
    <property type="entry name" value="MOLYBDENUM COFACTOR BIOSYNTHESIS PROTEIN 1"/>
    <property type="match status" value="1"/>
</dbReference>
<keyword evidence="5 12" id="KW-0547">Nucleotide-binding</keyword>
<evidence type="ECO:0000313" key="14">
    <source>
        <dbReference type="EMBL" id="EIT84502.1"/>
    </source>
</evidence>
<feature type="binding site" evidence="12">
    <location>
        <position position="279"/>
    </location>
    <ligand>
        <name>[4Fe-4S] cluster</name>
        <dbReference type="ChEBI" id="CHEBI:49883"/>
        <label>2</label>
        <note>4Fe-4S-substrate</note>
    </ligand>
</feature>
<comment type="function">
    <text evidence="12">Catalyzes the cyclization of GTP to (8S)-3',8-cyclo-7,8-dihydroguanosine 5'-triphosphate.</text>
</comment>
<reference evidence="14 15" key="1">
    <citation type="journal article" date="2012" name="J. Bacteriol.">
        <title>Genome of Bacillus macauensis ZFHKF-1, a Long-Chain-Forming Bacterium.</title>
        <authorList>
            <person name="Cai L."/>
            <person name="Zhang T."/>
        </authorList>
    </citation>
    <scope>NUCLEOTIDE SEQUENCE [LARGE SCALE GENOMIC DNA]</scope>
    <source>
        <strain evidence="14 15">ZFHKF-1</strain>
    </source>
</reference>
<evidence type="ECO:0000256" key="11">
    <source>
        <dbReference type="ARBA" id="ARBA00048697"/>
    </source>
</evidence>
<comment type="cofactor">
    <cofactor evidence="12">
        <name>[4Fe-4S] cluster</name>
        <dbReference type="ChEBI" id="CHEBI:49883"/>
    </cofactor>
    <text evidence="12">Binds 2 [4Fe-4S] clusters. Binds 1 [4Fe-4S] cluster coordinated with 3 cysteines and an exchangeable S-adenosyl-L-methionine and 1 [4Fe-4S] cluster coordinated with 3 cysteines and the GTP-derived substrate.</text>
</comment>
<dbReference type="GO" id="GO:0061798">
    <property type="term" value="F:GTP 3',8'-cyclase activity"/>
    <property type="evidence" value="ECO:0007669"/>
    <property type="project" value="UniProtKB-UniRule"/>
</dbReference>
<dbReference type="InterPro" id="IPR006638">
    <property type="entry name" value="Elp3/MiaA/NifB-like_rSAM"/>
</dbReference>
<dbReference type="CDD" id="cd21117">
    <property type="entry name" value="Twitch_MoaA"/>
    <property type="match status" value="1"/>
</dbReference>
<dbReference type="Pfam" id="PF06463">
    <property type="entry name" value="Mob_synth_C"/>
    <property type="match status" value="1"/>
</dbReference>
<evidence type="ECO:0000256" key="5">
    <source>
        <dbReference type="ARBA" id="ARBA00022741"/>
    </source>
</evidence>
<accession>I8AFW2</accession>
<dbReference type="EC" id="4.1.99.22" evidence="1 12"/>
<dbReference type="HAMAP" id="MF_01225_B">
    <property type="entry name" value="MoaA_B"/>
    <property type="match status" value="1"/>
</dbReference>
<dbReference type="SUPFAM" id="SSF102114">
    <property type="entry name" value="Radical SAM enzymes"/>
    <property type="match status" value="1"/>
</dbReference>
<dbReference type="InterPro" id="IPR013483">
    <property type="entry name" value="MoaA"/>
</dbReference>
<dbReference type="InterPro" id="IPR007197">
    <property type="entry name" value="rSAM"/>
</dbReference>
<keyword evidence="3 12" id="KW-0949">S-adenosyl-L-methionine</keyword>
<dbReference type="PANTHER" id="PTHR22960">
    <property type="entry name" value="MOLYBDOPTERIN COFACTOR SYNTHESIS PROTEIN A"/>
    <property type="match status" value="1"/>
</dbReference>
<evidence type="ECO:0000256" key="2">
    <source>
        <dbReference type="ARBA" id="ARBA00022485"/>
    </source>
</evidence>
<dbReference type="CDD" id="cd01335">
    <property type="entry name" value="Radical_SAM"/>
    <property type="match status" value="1"/>
</dbReference>
<sequence>MNQKKVQDQLKRPLTDLRISVTDQCNFRCQYCMPSDVFNEAYPFLQNKELLSWDEIVAVAEQFAALGVRKIRLTGGEPLMRKDLPSLIKRLYQLPGIEDLALTTNGVLLPRYAEALKEAGMNRVTVSLDALDGTLFGKINGRGIGVEPVLQGMQAAHEAGLAVKVNMMVQKGINDHEILPMVRYFKTSPYILRLIEFMDVGMTNGWQRENVVTKAEMLAIIEQEFPLMPIAPHDPGEVASRFAFVDGENELGIISSISDTFCKDCSRARLSADGKLYTCLFASRGTDLVTPLRKGLQGEALRSFLQSIWEKRTDRYSDERQERTGTKKKIEMSYIGG</sequence>
<dbReference type="GO" id="GO:0061799">
    <property type="term" value="F:cyclic pyranopterin monophosphate synthase activity"/>
    <property type="evidence" value="ECO:0007669"/>
    <property type="project" value="TreeGrafter"/>
</dbReference>
<comment type="similarity">
    <text evidence="12">Belongs to the radical SAM superfamily. MoaA family.</text>
</comment>
<dbReference type="SFLD" id="SFLDG01386">
    <property type="entry name" value="main_SPASM_domain-containing"/>
    <property type="match status" value="1"/>
</dbReference>
<comment type="pathway">
    <text evidence="12">Cofactor biosynthesis; molybdopterin biosynthesis.</text>
</comment>
<feature type="binding site" evidence="12">
    <location>
        <position position="18"/>
    </location>
    <ligand>
        <name>GTP</name>
        <dbReference type="ChEBI" id="CHEBI:37565"/>
    </ligand>
</feature>
<dbReference type="InterPro" id="IPR040064">
    <property type="entry name" value="MoaA-like"/>
</dbReference>
<dbReference type="RefSeq" id="WP_007203132.1">
    <property type="nucleotide sequence ID" value="NZ_AKKV01000032.1"/>
</dbReference>
<comment type="subunit">
    <text evidence="12">Monomer and homodimer.</text>
</comment>
<dbReference type="InterPro" id="IPR050105">
    <property type="entry name" value="MoCo_biosynth_MoaA/MoaC"/>
</dbReference>
<feature type="binding site" evidence="12">
    <location>
        <position position="103"/>
    </location>
    <ligand>
        <name>GTP</name>
        <dbReference type="ChEBI" id="CHEBI:37565"/>
    </ligand>
</feature>
<dbReference type="NCBIfam" id="TIGR02666">
    <property type="entry name" value="moaA"/>
    <property type="match status" value="1"/>
</dbReference>
<evidence type="ECO:0000256" key="10">
    <source>
        <dbReference type="ARBA" id="ARBA00023239"/>
    </source>
</evidence>
<feature type="binding site" evidence="12">
    <location>
        <position position="164"/>
    </location>
    <ligand>
        <name>GTP</name>
        <dbReference type="ChEBI" id="CHEBI:37565"/>
    </ligand>
</feature>
<protein>
    <recommendedName>
        <fullName evidence="1 12">GTP 3',8-cyclase</fullName>
        <ecNumber evidence="1 12">4.1.99.22</ecNumber>
    </recommendedName>
    <alternativeName>
        <fullName evidence="12">Molybdenum cofactor biosynthesis protein A</fullName>
    </alternativeName>
</protein>
<dbReference type="GO" id="GO:0005525">
    <property type="term" value="F:GTP binding"/>
    <property type="evidence" value="ECO:0007669"/>
    <property type="project" value="UniProtKB-UniRule"/>
</dbReference>
<feature type="binding site" evidence="12">
    <location>
        <position position="31"/>
    </location>
    <ligand>
        <name>S-adenosyl-L-methionine</name>
        <dbReference type="ChEBI" id="CHEBI:59789"/>
    </ligand>
</feature>
<dbReference type="UniPathway" id="UPA00344"/>
<gene>
    <name evidence="12" type="primary">moaA</name>
    <name evidence="14" type="ORF">A374_15292</name>
</gene>
<feature type="binding site" evidence="12">
    <location>
        <position position="198"/>
    </location>
    <ligand>
        <name>S-adenosyl-L-methionine</name>
        <dbReference type="ChEBI" id="CHEBI:59789"/>
    </ligand>
</feature>
<dbReference type="PROSITE" id="PS01305">
    <property type="entry name" value="MOAA_NIFB_PQQE"/>
    <property type="match status" value="1"/>
</dbReference>
<evidence type="ECO:0000313" key="15">
    <source>
        <dbReference type="Proteomes" id="UP000004080"/>
    </source>
</evidence>
<organism evidence="14 15">
    <name type="scientific">Fictibacillus macauensis ZFHKF-1</name>
    <dbReference type="NCBI Taxonomy" id="1196324"/>
    <lineage>
        <taxon>Bacteria</taxon>
        <taxon>Bacillati</taxon>
        <taxon>Bacillota</taxon>
        <taxon>Bacilli</taxon>
        <taxon>Bacillales</taxon>
        <taxon>Fictibacillaceae</taxon>
        <taxon>Fictibacillus</taxon>
    </lineage>
</organism>
<dbReference type="PROSITE" id="PS51918">
    <property type="entry name" value="RADICAL_SAM"/>
    <property type="match status" value="1"/>
</dbReference>
<dbReference type="PATRIC" id="fig|1196324.3.peg.3132"/>
<feature type="binding site" evidence="12">
    <location>
        <position position="127"/>
    </location>
    <ligand>
        <name>S-adenosyl-L-methionine</name>
        <dbReference type="ChEBI" id="CHEBI:59789"/>
    </ligand>
</feature>